<evidence type="ECO:0000259" key="1">
    <source>
        <dbReference type="Pfam" id="PF00078"/>
    </source>
</evidence>
<sequence>MRFLTNGRNKDVIRGPIVKFKSFEIALGIAGYRIWVWKGILLLGATGGRRLTVRARLDRVCCDSRWAVLFPRAQVRHVEVSSSNHSTLLLEFEGTAHKTQVARSVGFILRRLRPVGLSFYSGIETAKALWLAEGDRNTNFFHAKANARRVAKEIKELNNEEGVEVRDRKGIQEIVLQYFRSIFGSIHSIEDPMEEVLGCVEMRVTDAMNEALTIPFSSEEVVYALKQMHPLKSPGPDVPKPTDMTQFRPISLCNVIYKLDSKSIANQLKPFLDSLISPSQSASVPGRLLTDNVLVAYELNHFLKHKNRGKDGYVSLKLDVSKAYDRVEWCFLERVLEAFSGIIRSAEREGSIQGSQSHERLLRFPTFFSLMIADFLQKPTRELWEAVGVELVWHFEQNGRFIEKSAYMVVYQVWEEASASVQGNSWTFLWRSKAPPKVIMFAWRCAWNALPTVENLRRKGIRLEDGCVTCSSTNEDVLHVIRSCSFARLVWAVSGLPWSILADDGGELLFEGHRPDGLGVLRLARRMCVGYGENEELVG</sequence>
<dbReference type="InterPro" id="IPR026960">
    <property type="entry name" value="RVT-Znf"/>
</dbReference>
<reference evidence="3" key="1">
    <citation type="submission" date="2020-06" db="EMBL/GenBank/DDBJ databases">
        <authorList>
            <person name="Li T."/>
            <person name="Hu X."/>
            <person name="Zhang T."/>
            <person name="Song X."/>
            <person name="Zhang H."/>
            <person name="Dai N."/>
            <person name="Sheng W."/>
            <person name="Hou X."/>
            <person name="Wei L."/>
        </authorList>
    </citation>
    <scope>NUCLEOTIDE SEQUENCE</scope>
    <source>
        <strain evidence="3">G02</strain>
        <tissue evidence="3">Leaf</tissue>
    </source>
</reference>
<organism evidence="3">
    <name type="scientific">Sesamum radiatum</name>
    <name type="common">Black benniseed</name>
    <dbReference type="NCBI Taxonomy" id="300843"/>
    <lineage>
        <taxon>Eukaryota</taxon>
        <taxon>Viridiplantae</taxon>
        <taxon>Streptophyta</taxon>
        <taxon>Embryophyta</taxon>
        <taxon>Tracheophyta</taxon>
        <taxon>Spermatophyta</taxon>
        <taxon>Magnoliopsida</taxon>
        <taxon>eudicotyledons</taxon>
        <taxon>Gunneridae</taxon>
        <taxon>Pentapetalae</taxon>
        <taxon>asterids</taxon>
        <taxon>lamiids</taxon>
        <taxon>Lamiales</taxon>
        <taxon>Pedaliaceae</taxon>
        <taxon>Sesamum</taxon>
    </lineage>
</organism>
<name>A0AAW2W4C2_SESRA</name>
<proteinExistence type="predicted"/>
<gene>
    <name evidence="3" type="ORF">Sradi_0213500</name>
</gene>
<evidence type="ECO:0008006" key="4">
    <source>
        <dbReference type="Google" id="ProtNLM"/>
    </source>
</evidence>
<dbReference type="InterPro" id="IPR000477">
    <property type="entry name" value="RT_dom"/>
</dbReference>
<dbReference type="Pfam" id="PF13966">
    <property type="entry name" value="zf-RVT"/>
    <property type="match status" value="1"/>
</dbReference>
<dbReference type="Pfam" id="PF00078">
    <property type="entry name" value="RVT_1"/>
    <property type="match status" value="1"/>
</dbReference>
<dbReference type="PANTHER" id="PTHR46890">
    <property type="entry name" value="NON-LTR RETROLELEMENT REVERSE TRANSCRIPTASE-LIKE PROTEIN-RELATED"/>
    <property type="match status" value="1"/>
</dbReference>
<protein>
    <recommendedName>
        <fullName evidence="4">Reverse transcriptase zinc-binding domain-containing protein</fullName>
    </recommendedName>
</protein>
<reference evidence="3" key="2">
    <citation type="journal article" date="2024" name="Plant">
        <title>Genomic evolution and insights into agronomic trait innovations of Sesamum species.</title>
        <authorList>
            <person name="Miao H."/>
            <person name="Wang L."/>
            <person name="Qu L."/>
            <person name="Liu H."/>
            <person name="Sun Y."/>
            <person name="Le M."/>
            <person name="Wang Q."/>
            <person name="Wei S."/>
            <person name="Zheng Y."/>
            <person name="Lin W."/>
            <person name="Duan Y."/>
            <person name="Cao H."/>
            <person name="Xiong S."/>
            <person name="Wang X."/>
            <person name="Wei L."/>
            <person name="Li C."/>
            <person name="Ma Q."/>
            <person name="Ju M."/>
            <person name="Zhao R."/>
            <person name="Li G."/>
            <person name="Mu C."/>
            <person name="Tian Q."/>
            <person name="Mei H."/>
            <person name="Zhang T."/>
            <person name="Gao T."/>
            <person name="Zhang H."/>
        </authorList>
    </citation>
    <scope>NUCLEOTIDE SEQUENCE</scope>
    <source>
        <strain evidence="3">G02</strain>
    </source>
</reference>
<dbReference type="PANTHER" id="PTHR46890:SF48">
    <property type="entry name" value="RNA-DIRECTED DNA POLYMERASE"/>
    <property type="match status" value="1"/>
</dbReference>
<comment type="caution">
    <text evidence="3">The sequence shown here is derived from an EMBL/GenBank/DDBJ whole genome shotgun (WGS) entry which is preliminary data.</text>
</comment>
<dbReference type="CDD" id="cd01650">
    <property type="entry name" value="RT_nLTR_like"/>
    <property type="match status" value="1"/>
</dbReference>
<dbReference type="InterPro" id="IPR052343">
    <property type="entry name" value="Retrotransposon-Effector_Assoc"/>
</dbReference>
<dbReference type="AlphaFoldDB" id="A0AAW2W4C2"/>
<feature type="domain" description="Reverse transcriptase zinc-binding" evidence="2">
    <location>
        <begin position="411"/>
        <end position="491"/>
    </location>
</feature>
<accession>A0AAW2W4C2</accession>
<evidence type="ECO:0000259" key="2">
    <source>
        <dbReference type="Pfam" id="PF13966"/>
    </source>
</evidence>
<feature type="domain" description="Reverse transcriptase" evidence="1">
    <location>
        <begin position="238"/>
        <end position="340"/>
    </location>
</feature>
<evidence type="ECO:0000313" key="3">
    <source>
        <dbReference type="EMBL" id="KAL0435056.1"/>
    </source>
</evidence>
<dbReference type="EMBL" id="JACGWJ010000002">
    <property type="protein sequence ID" value="KAL0435056.1"/>
    <property type="molecule type" value="Genomic_DNA"/>
</dbReference>